<protein>
    <submittedName>
        <fullName evidence="8">Centrosomal protein of 135 kDa isoform X1</fullName>
    </submittedName>
</protein>
<keyword evidence="3" id="KW-0206">Cytoskeleton</keyword>
<keyword evidence="7" id="KW-1185">Reference proteome</keyword>
<evidence type="ECO:0000313" key="8">
    <source>
        <dbReference type="RefSeq" id="XP_037880210.1"/>
    </source>
</evidence>
<evidence type="ECO:0000256" key="6">
    <source>
        <dbReference type="SAM" id="MobiDB-lite"/>
    </source>
</evidence>
<evidence type="ECO:0000313" key="7">
    <source>
        <dbReference type="Proteomes" id="UP000092443"/>
    </source>
</evidence>
<feature type="coiled-coil region" evidence="5">
    <location>
        <begin position="195"/>
        <end position="236"/>
    </location>
</feature>
<dbReference type="Proteomes" id="UP000092443">
    <property type="component" value="Unplaced"/>
</dbReference>
<feature type="region of interest" description="Disordered" evidence="6">
    <location>
        <begin position="1054"/>
        <end position="1074"/>
    </location>
</feature>
<dbReference type="GeneID" id="119631784"/>
<feature type="region of interest" description="Disordered" evidence="6">
    <location>
        <begin position="353"/>
        <end position="372"/>
    </location>
</feature>
<keyword evidence="2" id="KW-0963">Cytoplasm</keyword>
<proteinExistence type="inferred from homology"/>
<dbReference type="RefSeq" id="XP_037880210.1">
    <property type="nucleotide sequence ID" value="XM_038024282.1"/>
</dbReference>
<dbReference type="KEGG" id="gfs:119631784"/>
<evidence type="ECO:0000256" key="2">
    <source>
        <dbReference type="ARBA" id="ARBA00022490"/>
    </source>
</evidence>
<dbReference type="PANTHER" id="PTHR20544:SF0">
    <property type="entry name" value="NUCLEOPROTEIN TPR_MLP1 DOMAIN-CONTAINING PROTEIN"/>
    <property type="match status" value="1"/>
</dbReference>
<dbReference type="Gene3D" id="1.10.287.1490">
    <property type="match status" value="1"/>
</dbReference>
<feature type="coiled-coil region" evidence="5">
    <location>
        <begin position="932"/>
        <end position="1051"/>
    </location>
</feature>
<accession>A0A8U0W540</accession>
<feature type="region of interest" description="Disordered" evidence="6">
    <location>
        <begin position="743"/>
        <end position="762"/>
    </location>
</feature>
<feature type="coiled-coil region" evidence="5">
    <location>
        <begin position="775"/>
        <end position="886"/>
    </location>
</feature>
<dbReference type="InterPro" id="IPR051877">
    <property type="entry name" value="Centriole_BasalBody_StrucProt"/>
</dbReference>
<feature type="coiled-coil region" evidence="5">
    <location>
        <begin position="453"/>
        <end position="480"/>
    </location>
</feature>
<organism evidence="7 8">
    <name type="scientific">Glossina fuscipes</name>
    <dbReference type="NCBI Taxonomy" id="7396"/>
    <lineage>
        <taxon>Eukaryota</taxon>
        <taxon>Metazoa</taxon>
        <taxon>Ecdysozoa</taxon>
        <taxon>Arthropoda</taxon>
        <taxon>Hexapoda</taxon>
        <taxon>Insecta</taxon>
        <taxon>Pterygota</taxon>
        <taxon>Neoptera</taxon>
        <taxon>Endopterygota</taxon>
        <taxon>Diptera</taxon>
        <taxon>Brachycera</taxon>
        <taxon>Muscomorpha</taxon>
        <taxon>Hippoboscoidea</taxon>
        <taxon>Glossinidae</taxon>
        <taxon>Glossina</taxon>
    </lineage>
</organism>
<evidence type="ECO:0000256" key="5">
    <source>
        <dbReference type="SAM" id="Coils"/>
    </source>
</evidence>
<dbReference type="SUPFAM" id="SSF57997">
    <property type="entry name" value="Tropomyosin"/>
    <property type="match status" value="1"/>
</dbReference>
<gene>
    <name evidence="8" type="primary">LOC119631784</name>
</gene>
<feature type="compositionally biased region" description="Basic and acidic residues" evidence="6">
    <location>
        <begin position="1054"/>
        <end position="1067"/>
    </location>
</feature>
<dbReference type="PANTHER" id="PTHR20544">
    <property type="entry name" value="CENTROSOMAL PROTEIN CEP135"/>
    <property type="match status" value="1"/>
</dbReference>
<keyword evidence="5" id="KW-0175">Coiled coil</keyword>
<feature type="compositionally biased region" description="Polar residues" evidence="6">
    <location>
        <begin position="361"/>
        <end position="372"/>
    </location>
</feature>
<evidence type="ECO:0000256" key="4">
    <source>
        <dbReference type="ARBA" id="ARBA00038123"/>
    </source>
</evidence>
<dbReference type="GO" id="GO:0005814">
    <property type="term" value="C:centriole"/>
    <property type="evidence" value="ECO:0007669"/>
    <property type="project" value="UniProtKB-SubCell"/>
</dbReference>
<comment type="similarity">
    <text evidence="4">Belongs to the CEP135/TSGA10 family.</text>
</comment>
<reference evidence="8" key="1">
    <citation type="submission" date="2025-08" db="UniProtKB">
        <authorList>
            <consortium name="RefSeq"/>
        </authorList>
    </citation>
    <scope>IDENTIFICATION</scope>
    <source>
        <tissue evidence="8">Whole body pupa</tissue>
    </source>
</reference>
<name>A0A8U0W540_9MUSC</name>
<dbReference type="AlphaFoldDB" id="A0A8U0W540"/>
<evidence type="ECO:0000256" key="3">
    <source>
        <dbReference type="ARBA" id="ARBA00023212"/>
    </source>
</evidence>
<sequence length="1074" mass="126172">MCTSDSIFKNLRQKLDVMGYNQTLPLAAVPIVGAVFEDLVKTTESLRDSKKQLIELLEEKSSWELGVEPYKCDNSRLLTECNQLHLQLIRQKEGYEEQINELHKKNRELETDKSHLHKQCQQLQNQLGSIQSKTNIGVVKSGARVDKGKKPFITAVRSGDMFSSAVNLLQDHNIDLRCTKCNAGFYHRHDGATQTKSLEKDADKWENAKLELMENIKFYRNKIEAREREILRLNELLSGGRAPNILARECCYKNVGSLNEDIDLLQREKLESLARIREYQHQMHEAMRRALNLEKFNRELQKRLDELKDAALSVETQANNEITQKEMEIEQLKQQLQRLLNKIKVQNEKCKENQKDEKLQRSNQSKEVQVSVQMEKHRFNEKLNELTQKESELRTENDRLVKKLTKLKNKLQASHKEIEDLQLRHSQHLDEDKIRLKSERDFFQKEYLRVLNKVGSEKEIDFLQSQIKSKDEELRVLRSEMSLKESQALVPCVKGNIDFDNLPTSLPSSARSGASTGSSDCVQAVILRAERERDCARNDLERVRCERDTLKEKILSMTKMHDEQIQKVQCRNEELNRKLHQAERENRDLISAHKPSEIQIILLKEEMDTYKQQNNKLREENSKLQSTYNSLKLLHEQTERSLSDSQNKLTLSESQLESAQARLNAVDSNRESSQQEAIQLRTEVAALKQTYVALEREKDKILTQLDLKTEKAYQLEYELKASKEKRNHLEKQVHDFEQQLSKLTTQTHERDSELNENSTESKSLREQIAALKISREQAIMENAHLMNNLAESQAEITTLKKLLKDSEGEIMRLKQQLRQYVQEIKKAEDLLMHKEKEREEMLEHYRSLSHDAVMLEGSNQSLENEAAECRRQLNELESEIHILKKELCSRNSLITELEDKLTSQQVHNTCLKQKLEESLDEQRLLETDLTARKELCKKLDIEKDKLNAELNELNDVRKNLEAENEKLRLEIERTEKNKRISSETLEELLSKTRHDLEEQIKMDSKLSQELLRLKERNEELLMELDVERQKRQQHETLMREYRIQNQELRHTLTDDRFHQARSREQSPRFHTKTL</sequence>
<evidence type="ECO:0000256" key="1">
    <source>
        <dbReference type="ARBA" id="ARBA00004114"/>
    </source>
</evidence>
<feature type="coiled-coil region" evidence="5">
    <location>
        <begin position="85"/>
        <end position="126"/>
    </location>
</feature>
<comment type="subcellular location">
    <subcellularLocation>
        <location evidence="1">Cytoplasm</location>
        <location evidence="1">Cytoskeleton</location>
        <location evidence="1">Microtubule organizing center</location>
        <location evidence="1">Centrosome</location>
        <location evidence="1">Centriole</location>
    </subcellularLocation>
</comment>